<evidence type="ECO:0000259" key="1">
    <source>
        <dbReference type="Pfam" id="PF00899"/>
    </source>
</evidence>
<dbReference type="CDD" id="cd01483">
    <property type="entry name" value="E1_enzyme_family"/>
    <property type="match status" value="1"/>
</dbReference>
<dbReference type="EMBL" id="CP001348">
    <property type="protein sequence ID" value="ACL75248.1"/>
    <property type="molecule type" value="Genomic_DNA"/>
</dbReference>
<dbReference type="STRING" id="394503.Ccel_0876"/>
<gene>
    <name evidence="2" type="ordered locus">Ccel_0876</name>
</gene>
<dbReference type="InterPro" id="IPR045886">
    <property type="entry name" value="ThiF/MoeB/HesA"/>
</dbReference>
<protein>
    <submittedName>
        <fullName evidence="2">UBA/THIF-type NAD/FAD binding protein</fullName>
    </submittedName>
</protein>
<dbReference type="PANTHER" id="PTHR43267">
    <property type="entry name" value="TRNA THREONYLCARBAMOYLADENOSINE DEHYDRATASE"/>
    <property type="match status" value="1"/>
</dbReference>
<dbReference type="Pfam" id="PF00899">
    <property type="entry name" value="ThiF"/>
    <property type="match status" value="1"/>
</dbReference>
<dbReference type="Proteomes" id="UP000001349">
    <property type="component" value="Chromosome"/>
</dbReference>
<dbReference type="HOGENOM" id="CLU_013325_3_0_9"/>
<dbReference type="AlphaFoldDB" id="B8I8L5"/>
<reference evidence="2 3" key="1">
    <citation type="submission" date="2009-01" db="EMBL/GenBank/DDBJ databases">
        <title>Complete sequence of Clostridium cellulolyticum H10.</title>
        <authorList>
            <consortium name="US DOE Joint Genome Institute"/>
            <person name="Lucas S."/>
            <person name="Copeland A."/>
            <person name="Lapidus A."/>
            <person name="Glavina del Rio T."/>
            <person name="Dalin E."/>
            <person name="Tice H."/>
            <person name="Bruce D."/>
            <person name="Goodwin L."/>
            <person name="Pitluck S."/>
            <person name="Chertkov O."/>
            <person name="Saunders E."/>
            <person name="Brettin T."/>
            <person name="Detter J.C."/>
            <person name="Han C."/>
            <person name="Larimer F."/>
            <person name="Land M."/>
            <person name="Hauser L."/>
            <person name="Kyrpides N."/>
            <person name="Ivanova N."/>
            <person name="Zhou J."/>
            <person name="Richardson P."/>
        </authorList>
    </citation>
    <scope>NUCLEOTIDE SEQUENCE [LARGE SCALE GENOMIC DNA]</scope>
    <source>
        <strain evidence="3">ATCC 35319 / DSM 5812 / JCM 6584 / H10</strain>
    </source>
</reference>
<name>B8I8L5_RUMCH</name>
<dbReference type="PANTHER" id="PTHR43267:SF3">
    <property type="entry name" value="THIF PROTEIN"/>
    <property type="match status" value="1"/>
</dbReference>
<dbReference type="SUPFAM" id="SSF69572">
    <property type="entry name" value="Activating enzymes of the ubiquitin-like proteins"/>
    <property type="match status" value="1"/>
</dbReference>
<dbReference type="GO" id="GO:0061503">
    <property type="term" value="F:tRNA threonylcarbamoyladenosine dehydratase"/>
    <property type="evidence" value="ECO:0007669"/>
    <property type="project" value="TreeGrafter"/>
</dbReference>
<evidence type="ECO:0000313" key="3">
    <source>
        <dbReference type="Proteomes" id="UP000001349"/>
    </source>
</evidence>
<keyword evidence="3" id="KW-1185">Reference proteome</keyword>
<dbReference type="eggNOG" id="COG0476">
    <property type="taxonomic scope" value="Bacteria"/>
</dbReference>
<proteinExistence type="predicted"/>
<evidence type="ECO:0000313" key="2">
    <source>
        <dbReference type="EMBL" id="ACL75248.1"/>
    </source>
</evidence>
<dbReference type="GO" id="GO:0061504">
    <property type="term" value="P:cyclic threonylcarbamoyladenosine biosynthetic process"/>
    <property type="evidence" value="ECO:0007669"/>
    <property type="project" value="TreeGrafter"/>
</dbReference>
<dbReference type="KEGG" id="cce:Ccel_0876"/>
<dbReference type="OrthoDB" id="9804150at2"/>
<sequence length="257" mass="29459">MSAFTYSDLISRNYAYINEELQTKIKQTRLVFIGCGLSSGIVEDFARIGFTKFVLIDFDVVELSNMNRQHYYFNEVGLNKCEVLKGKVIEINPEAKVEAINRKISGAKDIDWLLCNADIVINTIDFGEDYFNLVSQAQKKGVLAICPLNLGFGGMITCFNKYSGTFYDLLGVEQPETRTDYYLRLFVRNRDKLKIAEYFYKNLIQLTNRIQQKGYQPQMCIGANIVSALIITTVVKYLNNDRISLAPEIIYKDFFSI</sequence>
<dbReference type="InterPro" id="IPR000594">
    <property type="entry name" value="ThiF_NAD_FAD-bd"/>
</dbReference>
<organism evidence="2 3">
    <name type="scientific">Ruminiclostridium cellulolyticum (strain ATCC 35319 / DSM 5812 / JCM 6584 / H10)</name>
    <name type="common">Clostridium cellulolyticum</name>
    <dbReference type="NCBI Taxonomy" id="394503"/>
    <lineage>
        <taxon>Bacteria</taxon>
        <taxon>Bacillati</taxon>
        <taxon>Bacillota</taxon>
        <taxon>Clostridia</taxon>
        <taxon>Eubacteriales</taxon>
        <taxon>Oscillospiraceae</taxon>
        <taxon>Ruminiclostridium</taxon>
    </lineage>
</organism>
<accession>B8I8L5</accession>
<dbReference type="RefSeq" id="WP_015924408.1">
    <property type="nucleotide sequence ID" value="NC_011898.1"/>
</dbReference>
<feature type="domain" description="THIF-type NAD/FAD binding fold" evidence="1">
    <location>
        <begin position="11"/>
        <end position="241"/>
    </location>
</feature>
<dbReference type="GO" id="GO:0008641">
    <property type="term" value="F:ubiquitin-like modifier activating enzyme activity"/>
    <property type="evidence" value="ECO:0007669"/>
    <property type="project" value="InterPro"/>
</dbReference>
<dbReference type="Gene3D" id="3.40.50.720">
    <property type="entry name" value="NAD(P)-binding Rossmann-like Domain"/>
    <property type="match status" value="1"/>
</dbReference>
<dbReference type="InterPro" id="IPR035985">
    <property type="entry name" value="Ubiquitin-activating_enz"/>
</dbReference>